<dbReference type="EMBL" id="SNRW01011364">
    <property type="protein sequence ID" value="KAA6375266.1"/>
    <property type="molecule type" value="Genomic_DNA"/>
</dbReference>
<organism evidence="1 2">
    <name type="scientific">Streblomastix strix</name>
    <dbReference type="NCBI Taxonomy" id="222440"/>
    <lineage>
        <taxon>Eukaryota</taxon>
        <taxon>Metamonada</taxon>
        <taxon>Preaxostyla</taxon>
        <taxon>Oxymonadida</taxon>
        <taxon>Streblomastigidae</taxon>
        <taxon>Streblomastix</taxon>
    </lineage>
</organism>
<name>A0A5J4UX27_9EUKA</name>
<accession>A0A5J4UX27</accession>
<dbReference type="AlphaFoldDB" id="A0A5J4UX27"/>
<gene>
    <name evidence="1" type="ORF">EZS28_029208</name>
</gene>
<sequence>MSILAQMKPNCCMVRPERSTSQASPIYLTDPALTDATVRSRQLSPNSNRNYDHVMQAMQIPDQAKSSQIISPQFLDARMKTILITIQTKMVSQMSSTDRSIPSTQSKGKEKKHIQYDFSNMAYTRNMRETEIEKQLKEEKIKNDIFSFSAAFNTNLYIQLFAAFGT</sequence>
<reference evidence="1 2" key="1">
    <citation type="submission" date="2019-03" db="EMBL/GenBank/DDBJ databases">
        <title>Single cell metagenomics reveals metabolic interactions within the superorganism composed of flagellate Streblomastix strix and complex community of Bacteroidetes bacteria on its surface.</title>
        <authorList>
            <person name="Treitli S.C."/>
            <person name="Kolisko M."/>
            <person name="Husnik F."/>
            <person name="Keeling P."/>
            <person name="Hampl V."/>
        </authorList>
    </citation>
    <scope>NUCLEOTIDE SEQUENCE [LARGE SCALE GENOMIC DNA]</scope>
    <source>
        <strain evidence="1">ST1C</strain>
    </source>
</reference>
<proteinExistence type="predicted"/>
<evidence type="ECO:0000313" key="2">
    <source>
        <dbReference type="Proteomes" id="UP000324800"/>
    </source>
</evidence>
<dbReference type="Proteomes" id="UP000324800">
    <property type="component" value="Unassembled WGS sequence"/>
</dbReference>
<comment type="caution">
    <text evidence="1">The sequence shown here is derived from an EMBL/GenBank/DDBJ whole genome shotgun (WGS) entry which is preliminary data.</text>
</comment>
<evidence type="ECO:0000313" key="1">
    <source>
        <dbReference type="EMBL" id="KAA6375266.1"/>
    </source>
</evidence>
<protein>
    <submittedName>
        <fullName evidence="1">Uncharacterized protein</fullName>
    </submittedName>
</protein>